<sequence>MLKYLLSLFSVDLAVDLGTANTLIYTQESGIILREPSVVAMNTVTKRVEAVGAEAYDMVGKTPGHIKAIRPMQDGVIADFEAAERMISHFVQKALGRRRWAAPRMVVGVPLRITPVERRAVRDSVLRARASEVFLVQQPIAAAIGAGLDVTTPIGCCVVDIGGGTTDIAVISLSGIAAGTSVRAAGDMFTQGIIEHLRRSHGLLVGERTGERIKMALGSARPGTQARSMEIRGRDLSRLSPATLTVTDQDIRAGLSGPLQQLLTAVANVLEKVEPELSADLVENGILLTGGGALLEGLPELLADETNLAVKVAEHPLDCVVNGAGVMLERMDLLQQVSRHDG</sequence>
<dbReference type="Proteomes" id="UP001174909">
    <property type="component" value="Unassembled WGS sequence"/>
</dbReference>
<dbReference type="NCBIfam" id="NF010539">
    <property type="entry name" value="PRK13927.1"/>
    <property type="match status" value="1"/>
</dbReference>
<dbReference type="CDD" id="cd10225">
    <property type="entry name" value="ASKHA_NBD_MreB-like"/>
    <property type="match status" value="1"/>
</dbReference>
<dbReference type="AlphaFoldDB" id="A0AA35QX32"/>
<gene>
    <name evidence="8" type="ORF">GBAR_LOCUS1404</name>
</gene>
<dbReference type="SUPFAM" id="SSF53067">
    <property type="entry name" value="Actin-like ATPase domain"/>
    <property type="match status" value="2"/>
</dbReference>
<dbReference type="PRINTS" id="PR01652">
    <property type="entry name" value="SHAPEPROTEIN"/>
</dbReference>
<keyword evidence="7" id="KW-0732">Signal</keyword>
<evidence type="ECO:0000256" key="1">
    <source>
        <dbReference type="ARBA" id="ARBA00004496"/>
    </source>
</evidence>
<dbReference type="Gene3D" id="3.30.420.40">
    <property type="match status" value="2"/>
</dbReference>
<keyword evidence="3" id="KW-0547">Nucleotide-binding</keyword>
<comment type="subcellular location">
    <subcellularLocation>
        <location evidence="1">Cytoplasm</location>
    </subcellularLocation>
</comment>
<keyword evidence="9" id="KW-1185">Reference proteome</keyword>
<dbReference type="PANTHER" id="PTHR42749">
    <property type="entry name" value="CELL SHAPE-DETERMINING PROTEIN MREB"/>
    <property type="match status" value="1"/>
</dbReference>
<dbReference type="EMBL" id="CASHTH010000207">
    <property type="protein sequence ID" value="CAI7994199.1"/>
    <property type="molecule type" value="Genomic_DNA"/>
</dbReference>
<keyword evidence="5" id="KW-0133">Cell shape</keyword>
<proteinExistence type="inferred from homology"/>
<keyword evidence="4" id="KW-0067">ATP-binding</keyword>
<feature type="signal peptide" evidence="7">
    <location>
        <begin position="1"/>
        <end position="20"/>
    </location>
</feature>
<evidence type="ECO:0000256" key="3">
    <source>
        <dbReference type="ARBA" id="ARBA00022741"/>
    </source>
</evidence>
<dbReference type="InterPro" id="IPR056546">
    <property type="entry name" value="MreB_MamK-like"/>
</dbReference>
<dbReference type="Pfam" id="PF06723">
    <property type="entry name" value="MreB_Mbl"/>
    <property type="match status" value="1"/>
</dbReference>
<reference evidence="8" key="1">
    <citation type="submission" date="2023-03" db="EMBL/GenBank/DDBJ databases">
        <authorList>
            <person name="Steffen K."/>
            <person name="Cardenas P."/>
        </authorList>
    </citation>
    <scope>NUCLEOTIDE SEQUENCE</scope>
</reference>
<dbReference type="GO" id="GO:0005737">
    <property type="term" value="C:cytoplasm"/>
    <property type="evidence" value="ECO:0007669"/>
    <property type="project" value="UniProtKB-SubCell"/>
</dbReference>
<dbReference type="HAMAP" id="MF_02207">
    <property type="entry name" value="MreB"/>
    <property type="match status" value="1"/>
</dbReference>
<evidence type="ECO:0000313" key="9">
    <source>
        <dbReference type="Proteomes" id="UP001174909"/>
    </source>
</evidence>
<dbReference type="PANTHER" id="PTHR42749:SF1">
    <property type="entry name" value="CELL SHAPE-DETERMINING PROTEIN MREB"/>
    <property type="match status" value="1"/>
</dbReference>
<dbReference type="InterPro" id="IPR004000">
    <property type="entry name" value="Actin"/>
</dbReference>
<evidence type="ECO:0000313" key="8">
    <source>
        <dbReference type="EMBL" id="CAI7994199.1"/>
    </source>
</evidence>
<dbReference type="GO" id="GO:0000902">
    <property type="term" value="P:cell morphogenesis"/>
    <property type="evidence" value="ECO:0007669"/>
    <property type="project" value="InterPro"/>
</dbReference>
<dbReference type="SMART" id="SM00268">
    <property type="entry name" value="ACTIN"/>
    <property type="match status" value="1"/>
</dbReference>
<dbReference type="InterPro" id="IPR004753">
    <property type="entry name" value="MreB"/>
</dbReference>
<evidence type="ECO:0000256" key="6">
    <source>
        <dbReference type="ARBA" id="ARBA00023458"/>
    </source>
</evidence>
<evidence type="ECO:0000256" key="2">
    <source>
        <dbReference type="ARBA" id="ARBA00022490"/>
    </source>
</evidence>
<comment type="caution">
    <text evidence="8">The sequence shown here is derived from an EMBL/GenBank/DDBJ whole genome shotgun (WGS) entry which is preliminary data.</text>
</comment>
<accession>A0AA35QX32</accession>
<evidence type="ECO:0000256" key="4">
    <source>
        <dbReference type="ARBA" id="ARBA00022840"/>
    </source>
</evidence>
<name>A0AA35QX32_GEOBA</name>
<keyword evidence="2" id="KW-0963">Cytoplasm</keyword>
<feature type="chain" id="PRO_5041342857" evidence="7">
    <location>
        <begin position="21"/>
        <end position="342"/>
    </location>
</feature>
<protein>
    <submittedName>
        <fullName evidence="8">Cell shape-determining protein MreB</fullName>
    </submittedName>
</protein>
<comment type="similarity">
    <text evidence="6">Belongs to the FtsA/MreB family.</text>
</comment>
<evidence type="ECO:0000256" key="7">
    <source>
        <dbReference type="SAM" id="SignalP"/>
    </source>
</evidence>
<dbReference type="GO" id="GO:0008360">
    <property type="term" value="P:regulation of cell shape"/>
    <property type="evidence" value="ECO:0007669"/>
    <property type="project" value="UniProtKB-KW"/>
</dbReference>
<organism evidence="8 9">
    <name type="scientific">Geodia barretti</name>
    <name type="common">Barrett's horny sponge</name>
    <dbReference type="NCBI Taxonomy" id="519541"/>
    <lineage>
        <taxon>Eukaryota</taxon>
        <taxon>Metazoa</taxon>
        <taxon>Porifera</taxon>
        <taxon>Demospongiae</taxon>
        <taxon>Heteroscleromorpha</taxon>
        <taxon>Tetractinellida</taxon>
        <taxon>Astrophorina</taxon>
        <taxon>Geodiidae</taxon>
        <taxon>Geodia</taxon>
    </lineage>
</organism>
<evidence type="ECO:0000256" key="5">
    <source>
        <dbReference type="ARBA" id="ARBA00022960"/>
    </source>
</evidence>
<dbReference type="GO" id="GO:0005524">
    <property type="term" value="F:ATP binding"/>
    <property type="evidence" value="ECO:0007669"/>
    <property type="project" value="UniProtKB-KW"/>
</dbReference>
<dbReference type="NCBIfam" id="TIGR00904">
    <property type="entry name" value="mreB"/>
    <property type="match status" value="1"/>
</dbReference>
<dbReference type="InterPro" id="IPR043129">
    <property type="entry name" value="ATPase_NBD"/>
</dbReference>